<comment type="caution">
    <text evidence="2">The sequence shown here is derived from an EMBL/GenBank/DDBJ whole genome shotgun (WGS) entry which is preliminary data.</text>
</comment>
<accession>A0AAE0N295</accession>
<reference evidence="2" key="1">
    <citation type="journal article" date="2023" name="Mol. Phylogenet. Evol.">
        <title>Genome-scale phylogeny and comparative genomics of the fungal order Sordariales.</title>
        <authorList>
            <person name="Hensen N."/>
            <person name="Bonometti L."/>
            <person name="Westerberg I."/>
            <person name="Brannstrom I.O."/>
            <person name="Guillou S."/>
            <person name="Cros-Aarteil S."/>
            <person name="Calhoun S."/>
            <person name="Haridas S."/>
            <person name="Kuo A."/>
            <person name="Mondo S."/>
            <person name="Pangilinan J."/>
            <person name="Riley R."/>
            <person name="LaButti K."/>
            <person name="Andreopoulos B."/>
            <person name="Lipzen A."/>
            <person name="Chen C."/>
            <person name="Yan M."/>
            <person name="Daum C."/>
            <person name="Ng V."/>
            <person name="Clum A."/>
            <person name="Steindorff A."/>
            <person name="Ohm R.A."/>
            <person name="Martin F."/>
            <person name="Silar P."/>
            <person name="Natvig D.O."/>
            <person name="Lalanne C."/>
            <person name="Gautier V."/>
            <person name="Ament-Velasquez S.L."/>
            <person name="Kruys A."/>
            <person name="Hutchinson M.I."/>
            <person name="Powell A.J."/>
            <person name="Barry K."/>
            <person name="Miller A.N."/>
            <person name="Grigoriev I.V."/>
            <person name="Debuchy R."/>
            <person name="Gladieux P."/>
            <person name="Hiltunen Thoren M."/>
            <person name="Johannesson H."/>
        </authorList>
    </citation>
    <scope>NUCLEOTIDE SEQUENCE</scope>
    <source>
        <strain evidence="2">CBS 232.78</strain>
    </source>
</reference>
<dbReference type="Proteomes" id="UP001285441">
    <property type="component" value="Unassembled WGS sequence"/>
</dbReference>
<dbReference type="Pfam" id="PF20150">
    <property type="entry name" value="2EXR"/>
    <property type="match status" value="1"/>
</dbReference>
<protein>
    <recommendedName>
        <fullName evidence="1">2EXR domain-containing protein</fullName>
    </recommendedName>
</protein>
<name>A0AAE0N295_9PEZI</name>
<organism evidence="2 3">
    <name type="scientific">Podospora didyma</name>
    <dbReference type="NCBI Taxonomy" id="330526"/>
    <lineage>
        <taxon>Eukaryota</taxon>
        <taxon>Fungi</taxon>
        <taxon>Dikarya</taxon>
        <taxon>Ascomycota</taxon>
        <taxon>Pezizomycotina</taxon>
        <taxon>Sordariomycetes</taxon>
        <taxon>Sordariomycetidae</taxon>
        <taxon>Sordariales</taxon>
        <taxon>Podosporaceae</taxon>
        <taxon>Podospora</taxon>
    </lineage>
</organism>
<evidence type="ECO:0000313" key="2">
    <source>
        <dbReference type="EMBL" id="KAK3367590.1"/>
    </source>
</evidence>
<dbReference type="AlphaFoldDB" id="A0AAE0N295"/>
<keyword evidence="3" id="KW-1185">Reference proteome</keyword>
<evidence type="ECO:0000313" key="3">
    <source>
        <dbReference type="Proteomes" id="UP001285441"/>
    </source>
</evidence>
<dbReference type="EMBL" id="JAULSW010000011">
    <property type="protein sequence ID" value="KAK3367590.1"/>
    <property type="molecule type" value="Genomic_DNA"/>
</dbReference>
<dbReference type="InterPro" id="IPR045518">
    <property type="entry name" value="2EXR"/>
</dbReference>
<evidence type="ECO:0000259" key="1">
    <source>
        <dbReference type="Pfam" id="PF20150"/>
    </source>
</evidence>
<feature type="domain" description="2EXR" evidence="1">
    <location>
        <begin position="5"/>
        <end position="80"/>
    </location>
</feature>
<reference evidence="2" key="2">
    <citation type="submission" date="2023-06" db="EMBL/GenBank/DDBJ databases">
        <authorList>
            <consortium name="Lawrence Berkeley National Laboratory"/>
            <person name="Haridas S."/>
            <person name="Hensen N."/>
            <person name="Bonometti L."/>
            <person name="Westerberg I."/>
            <person name="Brannstrom I.O."/>
            <person name="Guillou S."/>
            <person name="Cros-Aarteil S."/>
            <person name="Calhoun S."/>
            <person name="Kuo A."/>
            <person name="Mondo S."/>
            <person name="Pangilinan J."/>
            <person name="Riley R."/>
            <person name="LaButti K."/>
            <person name="Andreopoulos B."/>
            <person name="Lipzen A."/>
            <person name="Chen C."/>
            <person name="Yanf M."/>
            <person name="Daum C."/>
            <person name="Ng V."/>
            <person name="Clum A."/>
            <person name="Steindorff A."/>
            <person name="Ohm R."/>
            <person name="Martin F."/>
            <person name="Silar P."/>
            <person name="Natvig D."/>
            <person name="Lalanne C."/>
            <person name="Gautier V."/>
            <person name="Ament-velasquez S.L."/>
            <person name="Kruys A."/>
            <person name="Hutchinson M.I."/>
            <person name="Powell A.J."/>
            <person name="Barry K."/>
            <person name="Miller A.N."/>
            <person name="Grigoriev I.V."/>
            <person name="Debuchy R."/>
            <person name="Gladieux P."/>
            <person name="Thoren M.H."/>
            <person name="Johannesson H."/>
        </authorList>
    </citation>
    <scope>NUCLEOTIDE SEQUENCE</scope>
    <source>
        <strain evidence="2">CBS 232.78</strain>
    </source>
</reference>
<gene>
    <name evidence="2" type="ORF">B0H63DRAFT_83888</name>
</gene>
<sequence length="318" mass="36059">MVSSFPQFARFPGEIQDMVWEYAAARSPQVHFLQRLEPNFETWMDSDALLIPDQQSGALNLVNLSRACRAANAAVHRRNQAVEKKTIFRILSFESRLGKTMNLILDLRTDLVCFGGADAGPQEINDALGWGDYSHIIFTGARHFAVRYHEGLQPDDDDTIFKPENHEKGILAGIPFRSCSRGGKGHLTFDSAEQPFCPRSVRSVLRRFHKLESFYLIVDRRGVPEKTHMNSLGHRQDVSTTDAVPGTNPIFESYSRAYFEPVDMNKEDELRGPMNALKCIKRRLTKPRAGIVSPRWAENLKVGLLAWRESTFTLPVIE</sequence>
<proteinExistence type="predicted"/>